<evidence type="ECO:0000313" key="1">
    <source>
        <dbReference type="EMBL" id="URE37256.1"/>
    </source>
</evidence>
<keyword evidence="2" id="KW-1185">Reference proteome</keyword>
<protein>
    <submittedName>
        <fullName evidence="1">Uncharacterized protein</fullName>
    </submittedName>
</protein>
<sequence>MGFLGRIPPAEIDSTVDKGAAINQFIFDPNIVHFVRSLRSPGLPDALIQAPHPTHLEVLKPCLVSAERPFQVIFKLPDQALQTKKSCLPFPDQLAPSGNPIGLLLEYDPSLKGCKASAYGSDSQPLEGELMMEGTDMALYTMCLHRPQAVGS</sequence>
<dbReference type="AlphaFoldDB" id="A0A9E7HMG6"/>
<dbReference type="EMBL" id="CP097510">
    <property type="protein sequence ID" value="URE37256.1"/>
    <property type="molecule type" value="Genomic_DNA"/>
</dbReference>
<reference evidence="1" key="1">
    <citation type="submission" date="2022-05" db="EMBL/GenBank/DDBJ databases">
        <title>The Musa troglodytarum L. genome provides insights into the mechanism of non-climacteric behaviour and enrichment of carotenoids.</title>
        <authorList>
            <person name="Wang J."/>
        </authorList>
    </citation>
    <scope>NUCLEOTIDE SEQUENCE</scope>
    <source>
        <tissue evidence="1">Leaf</tissue>
    </source>
</reference>
<dbReference type="OrthoDB" id="10617681at2759"/>
<gene>
    <name evidence="1" type="ORF">MUK42_18305</name>
</gene>
<evidence type="ECO:0000313" key="2">
    <source>
        <dbReference type="Proteomes" id="UP001055439"/>
    </source>
</evidence>
<accession>A0A9E7HMG6</accession>
<proteinExistence type="predicted"/>
<dbReference type="Proteomes" id="UP001055439">
    <property type="component" value="Chromosome 8"/>
</dbReference>
<name>A0A9E7HMG6_9LILI</name>
<organism evidence="1 2">
    <name type="scientific">Musa troglodytarum</name>
    <name type="common">fe'i banana</name>
    <dbReference type="NCBI Taxonomy" id="320322"/>
    <lineage>
        <taxon>Eukaryota</taxon>
        <taxon>Viridiplantae</taxon>
        <taxon>Streptophyta</taxon>
        <taxon>Embryophyta</taxon>
        <taxon>Tracheophyta</taxon>
        <taxon>Spermatophyta</taxon>
        <taxon>Magnoliopsida</taxon>
        <taxon>Liliopsida</taxon>
        <taxon>Zingiberales</taxon>
        <taxon>Musaceae</taxon>
        <taxon>Musa</taxon>
    </lineage>
</organism>